<evidence type="ECO:0000313" key="5">
    <source>
        <dbReference type="EMBL" id="ADD27362.1"/>
    </source>
</evidence>
<dbReference type="GO" id="GO:0036297">
    <property type="term" value="P:interstrand cross-link repair"/>
    <property type="evidence" value="ECO:0007669"/>
    <property type="project" value="TreeGrafter"/>
</dbReference>
<keyword evidence="6" id="KW-1185">Reference proteome</keyword>
<dbReference type="Pfam" id="PF13419">
    <property type="entry name" value="HAD_2"/>
    <property type="match status" value="1"/>
</dbReference>
<reference evidence="5 6" key="1">
    <citation type="journal article" date="2010" name="Stand. Genomic Sci.">
        <title>Complete genome sequence of Meiothermus ruber type strain (21).</title>
        <authorList>
            <person name="Tindall B.J."/>
            <person name="Sikorski J."/>
            <person name="Lucas S."/>
            <person name="Goltsman E."/>
            <person name="Copeland A."/>
            <person name="Glavina Del Rio T."/>
            <person name="Nolan M."/>
            <person name="Tice H."/>
            <person name="Cheng J.F."/>
            <person name="Han C."/>
            <person name="Pitluck S."/>
            <person name="Liolios K."/>
            <person name="Ivanova N."/>
            <person name="Mavromatis K."/>
            <person name="Ovchinnikova G."/>
            <person name="Pati A."/>
            <person name="Fahnrich R."/>
            <person name="Goodwin L."/>
            <person name="Chen A."/>
            <person name="Palaniappan K."/>
            <person name="Land M."/>
            <person name="Hauser L."/>
            <person name="Chang Y.J."/>
            <person name="Jeffries C.D."/>
            <person name="Rohde M."/>
            <person name="Goker M."/>
            <person name="Woyke T."/>
            <person name="Bristow J."/>
            <person name="Eisen J.A."/>
            <person name="Markowitz V."/>
            <person name="Hugenholtz P."/>
            <person name="Kyrpides N.C."/>
            <person name="Klenk H.P."/>
            <person name="Lapidus A."/>
        </authorList>
    </citation>
    <scope>NUCLEOTIDE SEQUENCE [LARGE SCALE GENOMIC DNA]</scope>
    <source>
        <strain evidence="6">ATCC 35948 / DSM 1279 / VKM B-1258 / 21</strain>
    </source>
</reference>
<feature type="domain" description="Helicase C-terminal" evidence="4">
    <location>
        <begin position="405"/>
        <end position="558"/>
    </location>
</feature>
<dbReference type="SUPFAM" id="SSF52540">
    <property type="entry name" value="P-loop containing nucleoside triphosphate hydrolases"/>
    <property type="match status" value="1"/>
</dbReference>
<dbReference type="GO" id="GO:0006289">
    <property type="term" value="P:nucleotide-excision repair"/>
    <property type="evidence" value="ECO:0007669"/>
    <property type="project" value="TreeGrafter"/>
</dbReference>
<dbReference type="InterPro" id="IPR014001">
    <property type="entry name" value="Helicase_ATP-bd"/>
</dbReference>
<dbReference type="Pfam" id="PF00271">
    <property type="entry name" value="Helicase_C"/>
    <property type="match status" value="1"/>
</dbReference>
<keyword evidence="2" id="KW-0067">ATP-binding</keyword>
<evidence type="ECO:0000259" key="4">
    <source>
        <dbReference type="PROSITE" id="PS51194"/>
    </source>
</evidence>
<keyword evidence="1" id="KW-0547">Nucleotide-binding</keyword>
<dbReference type="SUPFAM" id="SSF53271">
    <property type="entry name" value="PRTase-like"/>
    <property type="match status" value="1"/>
</dbReference>
<dbReference type="PROSITE" id="PS51192">
    <property type="entry name" value="HELICASE_ATP_BIND_1"/>
    <property type="match status" value="1"/>
</dbReference>
<feature type="domain" description="Helicase ATP-binding" evidence="3">
    <location>
        <begin position="214"/>
        <end position="385"/>
    </location>
</feature>
<dbReference type="GO" id="GO:0003676">
    <property type="term" value="F:nucleic acid binding"/>
    <property type="evidence" value="ECO:0007669"/>
    <property type="project" value="InterPro"/>
</dbReference>
<protein>
    <submittedName>
        <fullName evidence="5">DEAD/DEAH box helicase domain protein</fullName>
    </submittedName>
</protein>
<dbReference type="InterPro" id="IPR041492">
    <property type="entry name" value="HAD_2"/>
</dbReference>
<dbReference type="KEGG" id="mrb:Mrub_0592"/>
<dbReference type="InterPro" id="IPR029057">
    <property type="entry name" value="PRTase-like"/>
</dbReference>
<dbReference type="SMART" id="SM00487">
    <property type="entry name" value="DEXDc"/>
    <property type="match status" value="1"/>
</dbReference>
<sequence>MDKGREDLPETPMHQWQYLIYDEKAQGFLNPISGQRVPSEGAFPHDTVVVWDGTTAFPVWLVPTDALPPGLPNTWCTAVAQARTVAELQRAVVSLAPAQAEEVLRTLPDELIHAWTGEAWPRTLAELLYQMSLDRYCQRLRERGVELCQIPAISDEPLSLDQAEVLNPRPQLRPGQVVPLDALGLDEHLARALAAAGAKEGLFTHQALSLEFLRATRHEPFDLVITTPTASGKTLAFAPGILEDLLQRNNTALFIYPLRALTTDQYDKLTRICKGLPLKLRPFFGSISLDELLQEGLPHVVVATPDKLNHYLDRPELAGFFSQVRYIVLDEAHAYRGYFGINMALFLRRLMALVHSDVRLVLSTATLDNTADFVRRLTGRNRFRVVGASGAPVHARFFYRGVAKNVPSLIHVVQRERRKGIAFVESRAETRRLAETYRRQRGTQVHPLFSGHRDYANVLHQLRQGNESMFVFSTTTLEAGIDIGDLQHVAILGFPGSRNSFKQMAGRAGRSGPAHVVFIPRTGRLGVAADEYYSRLDNLKRLVEAQADPVYINPANPVLLRQHLQRMRWEAHRMGLRGGEELLEQLLSPAAVPETVRKELKRKFAPLLTQPLARVEAPPLRSMPGLTYLVIRLGEGAPIQGIGELTLEAETTPEWMLGELRQEAAHREWALGLVFPHQGRYYRSIDWTRARVTRNQRTEEAVLVWVEDVTDSLMDPEEYNRAYYGAKQVDRPDFKQVKHYHSPWLVVYPRLEEVEARTAIGSVIAEAGRGRVRVGLELVVKRLTKTVQFRCPSLRSTRGIRGIHGVEEWVVEDCDGRRVLLDPLEKRELLKSGSVVVPESARDGEEPIQGRGYVLQSYSKRQARVSTHAFNFVLPGTCSCGEETEPHYGWKTGFENVPDTWKNHPVFSPLAREYETDLGQIRFSDGSTAAYWALSNALAKAIPDVLETDLSDIGFALQAPRHELVFTAYDAVEGGIGVATQLPAKLPEILAEARRLLELSLRCDCQGQGCFGCILPLRELRLPQDIPATSGAVEAPPAEQARLLLEETRPYKPEPNTTAAAHLLRNLLEPPSRPDTNTTLLPKLTEYPVFRRLIFVLDSLLLDSSSVSKAQRLREDPDLLVENLRPIPRVMEILEELLGGRVEVVLVSNNSMRYVETALKRHFPASVAARLLGSAVASANKPSTGRLQPLIEDLNPQEVLLVGDRLEDVLTARRLGIVSALATWSAADAAHALNAGPDLIFSAPEDLLYALGDYRAYLHPLEQEGVPAEVIAAPLRLSRAGRVWSVLGRYLPERPRSRRANDLLSNARYQILDFKRSGKRVRAVADYLVRRFPDLPVAYVPSRQPVQAGLDALAEELEARGHPVLRVLQWQRVPPLRQHDAGGEAERRANVAGALRVADPAAVRGLRLLLLDDLISSGQTLIEADRALVEAGARPEALALAYSLWERDRAAGPEEEMA</sequence>
<gene>
    <name evidence="5" type="ordered locus">Mrub_0592</name>
</gene>
<dbReference type="Pfam" id="PF09369">
    <property type="entry name" value="MZB"/>
    <property type="match status" value="1"/>
</dbReference>
<dbReference type="InterPro" id="IPR011545">
    <property type="entry name" value="DEAD/DEAH_box_helicase_dom"/>
</dbReference>
<organism evidence="5 6">
    <name type="scientific">Meiothermus ruber (strain ATCC 35948 / DSM 1279 / VKM B-1258 / 21)</name>
    <name type="common">Thermus ruber</name>
    <dbReference type="NCBI Taxonomy" id="504728"/>
    <lineage>
        <taxon>Bacteria</taxon>
        <taxon>Thermotogati</taxon>
        <taxon>Deinococcota</taxon>
        <taxon>Deinococci</taxon>
        <taxon>Thermales</taxon>
        <taxon>Thermaceae</taxon>
        <taxon>Meiothermus</taxon>
    </lineage>
</organism>
<dbReference type="Gene3D" id="3.40.50.300">
    <property type="entry name" value="P-loop containing nucleotide triphosphate hydrolases"/>
    <property type="match status" value="2"/>
</dbReference>
<evidence type="ECO:0000256" key="2">
    <source>
        <dbReference type="ARBA" id="ARBA00022840"/>
    </source>
</evidence>
<dbReference type="InterPro" id="IPR018973">
    <property type="entry name" value="MZB"/>
</dbReference>
<dbReference type="PANTHER" id="PTHR47957">
    <property type="entry name" value="ATP-DEPENDENT HELICASE HRQ1"/>
    <property type="match status" value="1"/>
</dbReference>
<dbReference type="InterPro" id="IPR001650">
    <property type="entry name" value="Helicase_C-like"/>
</dbReference>
<accession>A0A806CNC2</accession>
<dbReference type="InterPro" id="IPR027417">
    <property type="entry name" value="P-loop_NTPase"/>
</dbReference>
<dbReference type="Gene3D" id="3.40.50.1000">
    <property type="entry name" value="HAD superfamily/HAD-like"/>
    <property type="match status" value="1"/>
</dbReference>
<keyword evidence="5" id="KW-0378">Hydrolase</keyword>
<dbReference type="Pfam" id="PF00270">
    <property type="entry name" value="DEAD"/>
    <property type="match status" value="1"/>
</dbReference>
<dbReference type="SUPFAM" id="SSF56784">
    <property type="entry name" value="HAD-like"/>
    <property type="match status" value="1"/>
</dbReference>
<evidence type="ECO:0000259" key="3">
    <source>
        <dbReference type="PROSITE" id="PS51192"/>
    </source>
</evidence>
<proteinExistence type="predicted"/>
<dbReference type="InterPro" id="IPR036412">
    <property type="entry name" value="HAD-like_sf"/>
</dbReference>
<dbReference type="PANTHER" id="PTHR47957:SF3">
    <property type="entry name" value="ATP-DEPENDENT HELICASE HRQ1"/>
    <property type="match status" value="1"/>
</dbReference>
<evidence type="ECO:0000313" key="6">
    <source>
        <dbReference type="Proteomes" id="UP000006655"/>
    </source>
</evidence>
<dbReference type="PROSITE" id="PS51194">
    <property type="entry name" value="HELICASE_CTER"/>
    <property type="match status" value="1"/>
</dbReference>
<name>A0A806CNC2_MEIRD</name>
<dbReference type="GO" id="GO:0005524">
    <property type="term" value="F:ATP binding"/>
    <property type="evidence" value="ECO:0007669"/>
    <property type="project" value="UniProtKB-KW"/>
</dbReference>
<dbReference type="SMART" id="SM00490">
    <property type="entry name" value="HELICc"/>
    <property type="match status" value="1"/>
</dbReference>
<dbReference type="EMBL" id="CP001743">
    <property type="protein sequence ID" value="ADD27362.1"/>
    <property type="molecule type" value="Genomic_DNA"/>
</dbReference>
<dbReference type="Gene3D" id="3.40.50.2020">
    <property type="match status" value="1"/>
</dbReference>
<dbReference type="InterPro" id="IPR023214">
    <property type="entry name" value="HAD_sf"/>
</dbReference>
<dbReference type="Proteomes" id="UP000006655">
    <property type="component" value="Chromosome"/>
</dbReference>
<dbReference type="GO" id="GO:0043138">
    <property type="term" value="F:3'-5' DNA helicase activity"/>
    <property type="evidence" value="ECO:0007669"/>
    <property type="project" value="TreeGrafter"/>
</dbReference>
<keyword evidence="5" id="KW-0347">Helicase</keyword>
<evidence type="ECO:0000256" key="1">
    <source>
        <dbReference type="ARBA" id="ARBA00022741"/>
    </source>
</evidence>